<dbReference type="EMBL" id="JANURN010000001">
    <property type="protein sequence ID" value="MDL0081229.1"/>
    <property type="molecule type" value="Genomic_DNA"/>
</dbReference>
<comment type="caution">
    <text evidence="1">The sequence shown here is derived from an EMBL/GenBank/DDBJ whole genome shotgun (WGS) entry which is preliminary data.</text>
</comment>
<proteinExistence type="predicted"/>
<protein>
    <submittedName>
        <fullName evidence="1">Type I glyceraldehyde-3-phosphate dehydrogenase</fullName>
    </submittedName>
</protein>
<evidence type="ECO:0000313" key="1">
    <source>
        <dbReference type="EMBL" id="MDL0081229.1"/>
    </source>
</evidence>
<reference evidence="1 2" key="1">
    <citation type="journal article" date="2023" name="Microorganisms">
        <title>Isolation and Genomic Characteristics of Cat-Borne Campylobacter felis sp. nov. and Sheep-Borne Campylobacter ovis sp. nov.</title>
        <authorList>
            <person name="Wang H."/>
            <person name="Li Y."/>
            <person name="Gu Y."/>
            <person name="Zhou G."/>
            <person name="Chen X."/>
            <person name="Zhang X."/>
            <person name="Shao Z."/>
            <person name="Zhang J."/>
            <person name="Zhang M."/>
        </authorList>
    </citation>
    <scope>NUCLEOTIDE SEQUENCE [LARGE SCALE GENOMIC DNA]</scope>
    <source>
        <strain evidence="1 2">XJK30-2</strain>
    </source>
</reference>
<dbReference type="Proteomes" id="UP001173802">
    <property type="component" value="Unassembled WGS sequence"/>
</dbReference>
<organism evidence="1 2">
    <name type="scientific">Helicobacter zhangjianzhongii</name>
    <dbReference type="NCBI Taxonomy" id="2974574"/>
    <lineage>
        <taxon>Bacteria</taxon>
        <taxon>Pseudomonadati</taxon>
        <taxon>Campylobacterota</taxon>
        <taxon>Epsilonproteobacteria</taxon>
        <taxon>Campylobacterales</taxon>
        <taxon>Helicobacteraceae</taxon>
        <taxon>Helicobacter</taxon>
    </lineage>
</organism>
<gene>
    <name evidence="1" type="primary">gap</name>
    <name evidence="1" type="ORF">NYG90_00790</name>
</gene>
<accession>A0ACC6FPT9</accession>
<evidence type="ECO:0000313" key="2">
    <source>
        <dbReference type="Proteomes" id="UP001173802"/>
    </source>
</evidence>
<sequence length="355" mass="38273">MRIAINGFGRLGRAIARAALGKGAEQDIEIVGINDVANAENLAYLLEKDSMHGALGQSVRLKQGNPYNTLIIEQKCQEALQDLSTKQAPQAPLARREIPLFSCANPLDLDFGALGAEVVIESSGLFLRSSDVAHHLDKGVRRVIISAPATDDTPTFVLGVNHTAYAGQPIISNASCTTNCLAPIAMLLEREFGIERASLTTIHSYTNDQSLLDVAHASDKRRSRAAGLNIIPTSTGAAKALYKVLPSLKDKIHGHSVRVPVADVSMVDLSAYLSQKVDSRAINELFAAESQGALQGILGIDSCYGVSSDFLNDTRSAIIAQDLSFTLGNMCKVMAWYDNEWGYAHRIIDIAHYVL</sequence>
<name>A0ACC6FPT9_9HELI</name>
<keyword evidence="2" id="KW-1185">Reference proteome</keyword>